<dbReference type="SMART" id="SM00028">
    <property type="entry name" value="TPR"/>
    <property type="match status" value="2"/>
</dbReference>
<dbReference type="Pfam" id="PF25972">
    <property type="entry name" value="At4g15545_C"/>
    <property type="match status" value="1"/>
</dbReference>
<feature type="coiled-coil region" evidence="6">
    <location>
        <begin position="933"/>
        <end position="988"/>
    </location>
</feature>
<feature type="compositionally biased region" description="Low complexity" evidence="7">
    <location>
        <begin position="1085"/>
        <end position="1099"/>
    </location>
</feature>
<feature type="compositionally biased region" description="Basic and acidic residues" evidence="7">
    <location>
        <begin position="704"/>
        <end position="719"/>
    </location>
</feature>
<dbReference type="FunFam" id="1.10.472.10:FF:000028">
    <property type="entry name" value="Cyclin-T1-5 like"/>
    <property type="match status" value="1"/>
</dbReference>
<feature type="region of interest" description="Disordered" evidence="7">
    <location>
        <begin position="192"/>
        <end position="251"/>
    </location>
</feature>
<dbReference type="PANTHER" id="PTHR47383">
    <property type="entry name" value="OS03G0659800 PROTEIN"/>
    <property type="match status" value="1"/>
</dbReference>
<feature type="domain" description="Cyclin-like" evidence="8">
    <location>
        <begin position="518"/>
        <end position="603"/>
    </location>
</feature>
<feature type="compositionally biased region" description="Polar residues" evidence="7">
    <location>
        <begin position="685"/>
        <end position="703"/>
    </location>
</feature>
<dbReference type="PANTHER" id="PTHR47383:SF8">
    <property type="entry name" value="OS01G0768300 PROTEIN"/>
    <property type="match status" value="1"/>
</dbReference>
<dbReference type="AlphaFoldDB" id="A0AAV6LUB9"/>
<comment type="caution">
    <text evidence="9">The sequence shown here is derived from an EMBL/GenBank/DDBJ whole genome shotgun (WGS) entry which is preliminary data.</text>
</comment>
<dbReference type="EMBL" id="JAGKQH010000020">
    <property type="protein sequence ID" value="KAG6570586.1"/>
    <property type="molecule type" value="Genomic_DNA"/>
</dbReference>
<dbReference type="Pfam" id="PF00134">
    <property type="entry name" value="Cyclin_N"/>
    <property type="match status" value="1"/>
</dbReference>
<dbReference type="SMART" id="SM00385">
    <property type="entry name" value="CYCLIN"/>
    <property type="match status" value="2"/>
</dbReference>
<name>A0AAV6LUB9_9ROSI</name>
<evidence type="ECO:0000256" key="1">
    <source>
        <dbReference type="ARBA" id="ARBA00022618"/>
    </source>
</evidence>
<reference evidence="9 10" key="1">
    <citation type="journal article" date="2021" name="Hortic Res">
        <title>The domestication of Cucurbita argyrosperma as revealed by the genome of its wild relative.</title>
        <authorList>
            <person name="Barrera-Redondo J."/>
            <person name="Sanchez-de la Vega G."/>
            <person name="Aguirre-Liguori J.A."/>
            <person name="Castellanos-Morales G."/>
            <person name="Gutierrez-Guerrero Y.T."/>
            <person name="Aguirre-Dugua X."/>
            <person name="Aguirre-Planter E."/>
            <person name="Tenaillon M.I."/>
            <person name="Lira-Saade R."/>
            <person name="Eguiarte L.E."/>
        </authorList>
    </citation>
    <scope>NUCLEOTIDE SEQUENCE [LARGE SCALE GENOMIC DNA]</scope>
    <source>
        <strain evidence="9">JBR-2021</strain>
    </source>
</reference>
<feature type="region of interest" description="Disordered" evidence="7">
    <location>
        <begin position="853"/>
        <end position="899"/>
    </location>
</feature>
<dbReference type="InterPro" id="IPR013763">
    <property type="entry name" value="Cyclin-like_dom"/>
</dbReference>
<dbReference type="Proteomes" id="UP000685013">
    <property type="component" value="Chromosome 20"/>
</dbReference>
<evidence type="ECO:0000313" key="9">
    <source>
        <dbReference type="EMBL" id="KAG6570586.1"/>
    </source>
</evidence>
<feature type="region of interest" description="Disordered" evidence="7">
    <location>
        <begin position="1040"/>
        <end position="1119"/>
    </location>
</feature>
<feature type="region of interest" description="Disordered" evidence="7">
    <location>
        <begin position="611"/>
        <end position="640"/>
    </location>
</feature>
<feature type="compositionally biased region" description="Basic residues" evidence="7">
    <location>
        <begin position="864"/>
        <end position="882"/>
    </location>
</feature>
<feature type="compositionally biased region" description="Polar residues" evidence="7">
    <location>
        <begin position="624"/>
        <end position="634"/>
    </location>
</feature>
<keyword evidence="1" id="KW-0132">Cell division</keyword>
<keyword evidence="6" id="KW-0175">Coiled coil</keyword>
<evidence type="ECO:0000256" key="4">
    <source>
        <dbReference type="ARBA" id="ARBA00061204"/>
    </source>
</evidence>
<feature type="compositionally biased region" description="Basic and acidic residues" evidence="7">
    <location>
        <begin position="737"/>
        <end position="750"/>
    </location>
</feature>
<feature type="region of interest" description="Disordered" evidence="7">
    <location>
        <begin position="1133"/>
        <end position="1155"/>
    </location>
</feature>
<dbReference type="Pfam" id="PF21797">
    <property type="entry name" value="CycT2-like_C"/>
    <property type="match status" value="1"/>
</dbReference>
<feature type="compositionally biased region" description="Polar residues" evidence="7">
    <location>
        <begin position="1104"/>
        <end position="1119"/>
    </location>
</feature>
<feature type="non-terminal residue" evidence="9">
    <location>
        <position position="1"/>
    </location>
</feature>
<feature type="compositionally biased region" description="Basic and acidic residues" evidence="7">
    <location>
        <begin position="198"/>
        <end position="213"/>
    </location>
</feature>
<feature type="region of interest" description="Disordered" evidence="7">
    <location>
        <begin position="341"/>
        <end position="365"/>
    </location>
</feature>
<feature type="compositionally biased region" description="Polar residues" evidence="7">
    <location>
        <begin position="1053"/>
        <end position="1062"/>
    </location>
</feature>
<protein>
    <submittedName>
        <fullName evidence="9">Cyclin-T1-5</fullName>
    </submittedName>
</protein>
<dbReference type="InterPro" id="IPR019734">
    <property type="entry name" value="TPR_rpt"/>
</dbReference>
<keyword evidence="10" id="KW-1185">Reference proteome</keyword>
<organism evidence="9 10">
    <name type="scientific">Cucurbita argyrosperma subsp. sororia</name>
    <dbReference type="NCBI Taxonomy" id="37648"/>
    <lineage>
        <taxon>Eukaryota</taxon>
        <taxon>Viridiplantae</taxon>
        <taxon>Streptophyta</taxon>
        <taxon>Embryophyta</taxon>
        <taxon>Tracheophyta</taxon>
        <taxon>Spermatophyta</taxon>
        <taxon>Magnoliopsida</taxon>
        <taxon>eudicotyledons</taxon>
        <taxon>Gunneridae</taxon>
        <taxon>Pentapetalae</taxon>
        <taxon>rosids</taxon>
        <taxon>fabids</taxon>
        <taxon>Cucurbitales</taxon>
        <taxon>Cucurbitaceae</taxon>
        <taxon>Cucurbiteae</taxon>
        <taxon>Cucurbita</taxon>
    </lineage>
</organism>
<feature type="domain" description="Cyclin-like" evidence="8">
    <location>
        <begin position="403"/>
        <end position="505"/>
    </location>
</feature>
<dbReference type="InterPro" id="IPR006671">
    <property type="entry name" value="Cyclin_N"/>
</dbReference>
<comment type="similarity">
    <text evidence="4">Belongs to the cyclin family. Cyclin T subfamily.</text>
</comment>
<evidence type="ECO:0000256" key="6">
    <source>
        <dbReference type="SAM" id="Coils"/>
    </source>
</evidence>
<evidence type="ECO:0000256" key="2">
    <source>
        <dbReference type="ARBA" id="ARBA00023127"/>
    </source>
</evidence>
<evidence type="ECO:0000256" key="3">
    <source>
        <dbReference type="ARBA" id="ARBA00023306"/>
    </source>
</evidence>
<dbReference type="InterPro" id="IPR058936">
    <property type="entry name" value="At4g15545-like"/>
</dbReference>
<accession>A0AAV6LUB9</accession>
<evidence type="ECO:0000256" key="5">
    <source>
        <dbReference type="RuleBase" id="RU000383"/>
    </source>
</evidence>
<dbReference type="FunFam" id="1.10.472.10:FF:000026">
    <property type="entry name" value="Cyclin-T1-5 like"/>
    <property type="match status" value="1"/>
</dbReference>
<dbReference type="CDD" id="cd20587">
    <property type="entry name" value="CYCLIN_AcCycT_rpt1"/>
    <property type="match status" value="1"/>
</dbReference>
<evidence type="ECO:0000256" key="7">
    <source>
        <dbReference type="SAM" id="MobiDB-lite"/>
    </source>
</evidence>
<evidence type="ECO:0000259" key="8">
    <source>
        <dbReference type="SMART" id="SM00385"/>
    </source>
</evidence>
<dbReference type="InterPro" id="IPR058935">
    <property type="entry name" value="At4g15545-like_C"/>
</dbReference>
<proteinExistence type="inferred from homology"/>
<dbReference type="GO" id="GO:0051301">
    <property type="term" value="P:cell division"/>
    <property type="evidence" value="ECO:0007669"/>
    <property type="project" value="UniProtKB-KW"/>
</dbReference>
<feature type="compositionally biased region" description="Polar residues" evidence="7">
    <location>
        <begin position="654"/>
        <end position="665"/>
    </location>
</feature>
<gene>
    <name evidence="9" type="primary">CYCT1-5</name>
    <name evidence="9" type="ORF">SDJN03_29501</name>
</gene>
<feature type="compositionally biased region" description="Basic and acidic residues" evidence="7">
    <location>
        <begin position="1040"/>
        <end position="1051"/>
    </location>
</feature>
<keyword evidence="2 5" id="KW-0195">Cyclin</keyword>
<feature type="compositionally biased region" description="Polar residues" evidence="7">
    <location>
        <begin position="214"/>
        <end position="226"/>
    </location>
</feature>
<evidence type="ECO:0000313" key="10">
    <source>
        <dbReference type="Proteomes" id="UP000685013"/>
    </source>
</evidence>
<feature type="region of interest" description="Disordered" evidence="7">
    <location>
        <begin position="654"/>
        <end position="750"/>
    </location>
</feature>
<feature type="compositionally biased region" description="Low complexity" evidence="7">
    <location>
        <begin position="1133"/>
        <end position="1154"/>
    </location>
</feature>
<keyword evidence="3" id="KW-0131">Cell cycle</keyword>
<sequence>MSAATAPLNKIERAHQMYREGLYVDALRFYTEALAMAKTKSQRIALHSNRAACHLKLHDFKKAAEECTWVLELDHKHTGALMLRAQTLVTLKEYHSALFDVNRLIELNPSSEVYQNLQTRLKTQLSLAPIPESEAEFEEEEEEEYDVEFNDYAANEKCNEGKGNVIAPSIVQVQKPEHDCNLIKTTLIQTTRGDSGLSDEKRGNQKAEVKNTTKSEVVVLQAQSKKGTTDVGPNGWQTIPKPKGHSTLDYARWDRVEDDSSEDDDDDEEESGPQFRFRVRTVGVKPLVRRKIITVDLINEQALHIKILHKARADAVCFCNFSTSFLLFCHFKQDMDMNMENLSSSDPSHQAMYENSDSKHSQDGLEDGSQWYFSRRELEENSPSKQDGIDLKKEAYLRKSYCTFLQDLGMRLKVPQVTIATAIIFCHRFFLRQSHAKNDRRTIATVCMFLAGKVEETPRPLKDVIMVSYEIINKKDPTAAQKIRQKEVYERQKELILLGERVVLATLGFDLNVHHPYKPLVEAIKKFKVAQNALAQVAWNFVNDGLRTSLCLQFKPHHIAAGAIFLAAKFLKVKLPSDGEKVWWQEFDVTPRQLEEVSNQMLELYEQNRLPSGEADGSIGGGPSNQTSIKAPSNSEERGVADNHALGAGLATSRLGTSKASSSRPASEHSFAGDQPSRAMRNHSIESSNVDFRNPSNHNTGSESKVRQEMETSAFHDKGNAQNSLRHQSEGLVGQDHGNDMKTKETTRDSMELKDKHVIRNTDLREGTLGKSQDAIKKIDKDKVKAALEKRRKSLGSMTQKKELMDEDDLIERELEAGVEMAAGSEKNKREQRQSWNSSNMEEGEFTNAHHAGYEHQHSPKLNSCKKRQGAHRIKLLKRKPSLSRVRERSSMSQNNGPDFNLPDEILAVIPTDPYDQLDLARKITSMAIASRVSNLEADMVRMKQKLNEKEITIYDLQKKLSHLEHANQEAESRLKIALDDNTRLSMERDALSMTSKKLGRDLAKLETFKRQLMLSLNDESSQTETVDIGTCDQAVPKAYTDKDEVTDGHATRSFSGSTETRNTIDEGKHLGQRFSSLHITPRFTPSATPKTTSKSVSPRGYSSVASPQITSGSASPTKVSYDGRIALSPWYPSSQQSSAASSPPRSRPLAGRPARVDGKEFFRLARSRLSYEQFSAFLSNIKELNSQKQTREETLRKAEEIFGTDNKDLFLSFQGLLNRNIH</sequence>
<dbReference type="CDD" id="cd20588">
    <property type="entry name" value="CYCLIN_AcCycT_rpt2"/>
    <property type="match status" value="1"/>
</dbReference>